<evidence type="ECO:0000256" key="2">
    <source>
        <dbReference type="ARBA" id="ARBA00022559"/>
    </source>
</evidence>
<dbReference type="PANTHER" id="PTHR43641">
    <property type="entry name" value="FORMATE ACETYLTRANSFERASE 3-RELATED"/>
    <property type="match status" value="1"/>
</dbReference>
<accession>A0AAE3T1K1</accession>
<proteinExistence type="predicted"/>
<protein>
    <submittedName>
        <fullName evidence="7">Dyp-type peroxidase</fullName>
    </submittedName>
</protein>
<dbReference type="GO" id="GO:0005829">
    <property type="term" value="C:cytosol"/>
    <property type="evidence" value="ECO:0007669"/>
    <property type="project" value="TreeGrafter"/>
</dbReference>
<dbReference type="SUPFAM" id="SSF51998">
    <property type="entry name" value="PFL-like glycyl radical enzymes"/>
    <property type="match status" value="1"/>
</dbReference>
<dbReference type="Gene3D" id="3.20.70.20">
    <property type="match status" value="1"/>
</dbReference>
<dbReference type="SUPFAM" id="SSF54909">
    <property type="entry name" value="Dimeric alpha+beta barrel"/>
    <property type="match status" value="1"/>
</dbReference>
<dbReference type="Pfam" id="PF02901">
    <property type="entry name" value="PFL-like"/>
    <property type="match status" value="1"/>
</dbReference>
<evidence type="ECO:0000256" key="1">
    <source>
        <dbReference type="ARBA" id="ARBA00001970"/>
    </source>
</evidence>
<dbReference type="Proteomes" id="UP001143674">
    <property type="component" value="Unassembled WGS sequence"/>
</dbReference>
<evidence type="ECO:0000256" key="4">
    <source>
        <dbReference type="ARBA" id="ARBA00023002"/>
    </source>
</evidence>
<dbReference type="PROSITE" id="PS51554">
    <property type="entry name" value="PFL"/>
    <property type="match status" value="1"/>
</dbReference>
<dbReference type="InterPro" id="IPR011008">
    <property type="entry name" value="Dimeric_a/b-barrel"/>
</dbReference>
<dbReference type="EMBL" id="JAIVEX010000001">
    <property type="protein sequence ID" value="MDB0520089.1"/>
    <property type="molecule type" value="Genomic_DNA"/>
</dbReference>
<dbReference type="PANTHER" id="PTHR43641:SF2">
    <property type="entry name" value="DEHYDRATASE YBIW-RELATED"/>
    <property type="match status" value="1"/>
</dbReference>
<evidence type="ECO:0000313" key="8">
    <source>
        <dbReference type="Proteomes" id="UP001143674"/>
    </source>
</evidence>
<comment type="caution">
    <text evidence="7">The sequence shown here is derived from an EMBL/GenBank/DDBJ whole genome shotgun (WGS) entry which is preliminary data.</text>
</comment>
<dbReference type="PROSITE" id="PS51404">
    <property type="entry name" value="DYP_PEROXIDASE"/>
    <property type="match status" value="1"/>
</dbReference>
<sequence length="1352" mass="147317">MAESGNNRSWGNLVVDFFLDPHGHAPVGVPPNAAQEKSLDQSLRDRANAALSWMQPGLIYPAPFQCALSVLRLPSSMDRAQFARLLSAVRRYIHVDHPDSHASACVAFAFSTWLRFCKAESRTPPRGMVFEQPSANQDVPQVVDRSGGVLQNSGVQAWFVVKADTQDAVSAIARFLAARLGEAGVDAADIVEVAMQSRVNSTLPKGGAGGRVLGGRFQENLRNPASPVEILEHVLVGGEDPNCIGGAFVFTQRFQINWAEIHSKSAAEIDSVIGRHQYSDELIASFDARSHVRSSHTYDATGNTIKLLRMGLPFGQRKRDDAGTPLIENAGGASRNDEAGIYFIGVARSATRIETVLRSQFGEADGDGFARDRLLGGASARSDLGGFFYAPSLRELQADAFAEDLAGRRPNRFDDWRRFPGVDWSRLNRHYEKRSPNGWMFYNHKDYLYAIGTRADSGKGPEPLSLRVQFLLERLFSKWDDTWFRSQKPAGLAPLRQQLDRFFADPGHAKERDALLAEAGGDVKGQTPQARAADHVMREPVAVRAAWAARLLCNLAARLDDGIGRRGNGGMDTCDIHPLDLLAGSLPAQSLAEGRYVIDYTRDDDDEAERFRWFNLSLGPTSGVGHVVPGYEALLAYGIRGLSGRIDKAQQALAATDPQRAEEAKSFYAGARLALRGLAEYLDGLAQTAHETAQTLPQDQEIERKNLEALQHRLQRLASGAAPETVLEALQLVLACHATLHLCGEPVAVGRLDRLIRPFQEKSPLDEAQLQEAIDCFWLKLGEKALLNRIFIDDHQELGNLAMGNRAGPYPKGQSVNQWIQQITVGGLNADGSWEYSDVTLACLRASSRLPFNAPVLSLRVSKDMPSVWRKRLLAEAARGQLSGGASPILLNDDKIIPALSSSGIGIGPRANADEAARWNSTVRREDAHDYACDGCYEPQFVGANWFHLGGVTLLQMLEVALDQGRQMQSAGPVDLLGKNVSFRSPPATAIASYAELEGLFFKHLEWTYARQMEGTVADFGRMDGVCPSPLLNLFIHDCLDKGRDIYAGGARYNVFGPCFTSLANTINALWAIRVMCFDQATAITTLSELVQALLCNWGENVIDPLVHPTVLAGDATRASQAATRFRQLRSIALSLPRWGRGNADIDTFGNTICQRVAEIAVRVMAQPRDGLADQYRRKAMAYGTPAHPFGGFCMQPGVGTFASYVEQGLGCSASADGRLSGQPLGTDMSPAPSPLDLPATDASQQRVDGVRALKGIRATDAFGFANGAPVDLNIDEHMGESRLVEILGAFVDGDGSNILTVTTADQATFLAAANSPESFDLLRVRMGGWTEMFVAMHATHQKVHPRRPYST</sequence>
<feature type="domain" description="PFL" evidence="6">
    <location>
        <begin position="490"/>
        <end position="1220"/>
    </location>
</feature>
<dbReference type="GO" id="GO:0046872">
    <property type="term" value="F:metal ion binding"/>
    <property type="evidence" value="ECO:0007669"/>
    <property type="project" value="UniProtKB-KW"/>
</dbReference>
<dbReference type="Pfam" id="PF20628">
    <property type="entry name" value="Dyp_perox_C"/>
    <property type="match status" value="1"/>
</dbReference>
<keyword evidence="2 7" id="KW-0575">Peroxidase</keyword>
<name>A0AAE3T1K1_RALSL</name>
<dbReference type="InterPro" id="IPR006314">
    <property type="entry name" value="Dyp_peroxidase"/>
</dbReference>
<reference evidence="7" key="1">
    <citation type="submission" date="2021-09" db="EMBL/GenBank/DDBJ databases">
        <title>Genomic analysis of Ralstonia spp.</title>
        <authorList>
            <person name="Aburjaile F."/>
            <person name="Ariute J.C."/>
            <person name="Pais A.K.L."/>
            <person name="Albuquerque G.M.R."/>
            <person name="Silva A.M.F."/>
            <person name="Brenig B."/>
            <person name="Azevedo V."/>
            <person name="Matiuzzi M."/>
            <person name="Ramos R."/>
            <person name="Goes-Neto A."/>
            <person name="Soares S."/>
            <person name="Iseppon A.M.B."/>
            <person name="Souza E."/>
            <person name="Gama M."/>
        </authorList>
    </citation>
    <scope>NUCLEOTIDE SEQUENCE</scope>
    <source>
        <strain evidence="7">B4</strain>
    </source>
</reference>
<keyword evidence="3" id="KW-0479">Metal-binding</keyword>
<evidence type="ECO:0000313" key="7">
    <source>
        <dbReference type="EMBL" id="MDB0520089.1"/>
    </source>
</evidence>
<dbReference type="RefSeq" id="WP_184851827.1">
    <property type="nucleotide sequence ID" value="NZ_JABZEH010000002.1"/>
</dbReference>
<dbReference type="InterPro" id="IPR051215">
    <property type="entry name" value="GRE"/>
</dbReference>
<dbReference type="GO" id="GO:0020037">
    <property type="term" value="F:heme binding"/>
    <property type="evidence" value="ECO:0007669"/>
    <property type="project" value="InterPro"/>
</dbReference>
<evidence type="ECO:0000256" key="3">
    <source>
        <dbReference type="ARBA" id="ARBA00022723"/>
    </source>
</evidence>
<dbReference type="NCBIfam" id="TIGR01413">
    <property type="entry name" value="Dyp_perox_fam"/>
    <property type="match status" value="1"/>
</dbReference>
<keyword evidence="4" id="KW-0560">Oxidoreductase</keyword>
<dbReference type="GO" id="GO:0004601">
    <property type="term" value="F:peroxidase activity"/>
    <property type="evidence" value="ECO:0007669"/>
    <property type="project" value="UniProtKB-KW"/>
</dbReference>
<evidence type="ECO:0000259" key="6">
    <source>
        <dbReference type="PROSITE" id="PS51554"/>
    </source>
</evidence>
<evidence type="ECO:0000256" key="5">
    <source>
        <dbReference type="ARBA" id="ARBA00023004"/>
    </source>
</evidence>
<dbReference type="InterPro" id="IPR004184">
    <property type="entry name" value="PFL_dom"/>
</dbReference>
<dbReference type="InterPro" id="IPR048328">
    <property type="entry name" value="Dyp_perox_C"/>
</dbReference>
<keyword evidence="5" id="KW-0408">Iron</keyword>
<organism evidence="7 8">
    <name type="scientific">Ralstonia solanacearum</name>
    <name type="common">Pseudomonas solanacearum</name>
    <dbReference type="NCBI Taxonomy" id="305"/>
    <lineage>
        <taxon>Bacteria</taxon>
        <taxon>Pseudomonadati</taxon>
        <taxon>Pseudomonadota</taxon>
        <taxon>Betaproteobacteria</taxon>
        <taxon>Burkholderiales</taxon>
        <taxon>Burkholderiaceae</taxon>
        <taxon>Ralstonia</taxon>
        <taxon>Ralstonia solanacearum species complex</taxon>
    </lineage>
</organism>
<comment type="cofactor">
    <cofactor evidence="1">
        <name>heme b</name>
        <dbReference type="ChEBI" id="CHEBI:60344"/>
    </cofactor>
</comment>
<gene>
    <name evidence="7" type="ORF">LBW55_00470</name>
</gene>